<dbReference type="EMBL" id="QJKI01000015">
    <property type="protein sequence ID" value="PXX77711.1"/>
    <property type="molecule type" value="Genomic_DNA"/>
</dbReference>
<keyword evidence="2" id="KW-0378">Hydrolase</keyword>
<dbReference type="GO" id="GO:0016787">
    <property type="term" value="F:hydrolase activity"/>
    <property type="evidence" value="ECO:0007669"/>
    <property type="project" value="UniProtKB-KW"/>
</dbReference>
<dbReference type="InterPro" id="IPR003140">
    <property type="entry name" value="PLipase/COase/thioEstase"/>
</dbReference>
<evidence type="ECO:0000259" key="3">
    <source>
        <dbReference type="Pfam" id="PF02230"/>
    </source>
</evidence>
<dbReference type="Proteomes" id="UP000247555">
    <property type="component" value="Unassembled WGS sequence"/>
</dbReference>
<gene>
    <name evidence="4" type="ORF">DFR34_11523</name>
</gene>
<reference evidence="4 5" key="1">
    <citation type="submission" date="2018-05" db="EMBL/GenBank/DDBJ databases">
        <title>Genomic Encyclopedia of Type Strains, Phase IV (KMG-IV): sequencing the most valuable type-strain genomes for metagenomic binning, comparative biology and taxonomic classification.</title>
        <authorList>
            <person name="Goeker M."/>
        </authorList>
    </citation>
    <scope>NUCLEOTIDE SEQUENCE [LARGE SCALE GENOMIC DNA]</scope>
    <source>
        <strain evidence="4 5">DSM 29661</strain>
    </source>
</reference>
<dbReference type="InterPro" id="IPR029058">
    <property type="entry name" value="AB_hydrolase_fold"/>
</dbReference>
<dbReference type="Pfam" id="PF02230">
    <property type="entry name" value="Abhydrolase_2"/>
    <property type="match status" value="1"/>
</dbReference>
<accession>A0A318KIN8</accession>
<proteinExistence type="inferred from homology"/>
<comment type="caution">
    <text evidence="4">The sequence shown here is derived from an EMBL/GenBank/DDBJ whole genome shotgun (WGS) entry which is preliminary data.</text>
</comment>
<organism evidence="4 5">
    <name type="scientific">Rivihabitans pingtungensis</name>
    <dbReference type="NCBI Taxonomy" id="1054498"/>
    <lineage>
        <taxon>Bacteria</taxon>
        <taxon>Pseudomonadati</taxon>
        <taxon>Pseudomonadota</taxon>
        <taxon>Betaproteobacteria</taxon>
        <taxon>Neisseriales</taxon>
        <taxon>Aquaspirillaceae</taxon>
        <taxon>Rivihabitans</taxon>
    </lineage>
</organism>
<evidence type="ECO:0000313" key="5">
    <source>
        <dbReference type="Proteomes" id="UP000247555"/>
    </source>
</evidence>
<dbReference type="PANTHER" id="PTHR10655">
    <property type="entry name" value="LYSOPHOSPHOLIPASE-RELATED"/>
    <property type="match status" value="1"/>
</dbReference>
<dbReference type="SUPFAM" id="SSF53474">
    <property type="entry name" value="alpha/beta-Hydrolases"/>
    <property type="match status" value="1"/>
</dbReference>
<evidence type="ECO:0000256" key="1">
    <source>
        <dbReference type="ARBA" id="ARBA00006499"/>
    </source>
</evidence>
<dbReference type="Gene3D" id="3.40.50.1820">
    <property type="entry name" value="alpha/beta hydrolase"/>
    <property type="match status" value="1"/>
</dbReference>
<dbReference type="AlphaFoldDB" id="A0A318KIN8"/>
<dbReference type="PANTHER" id="PTHR10655:SF17">
    <property type="entry name" value="LYSOPHOSPHOLIPASE-LIKE PROTEIN 1"/>
    <property type="match status" value="1"/>
</dbReference>
<keyword evidence="5" id="KW-1185">Reference proteome</keyword>
<dbReference type="InterPro" id="IPR050565">
    <property type="entry name" value="LYPA1-2/EST-like"/>
</dbReference>
<dbReference type="OrthoDB" id="9801763at2"/>
<protein>
    <submittedName>
        <fullName evidence="4">Phospholipase/carboxylesterase</fullName>
    </submittedName>
</protein>
<evidence type="ECO:0000313" key="4">
    <source>
        <dbReference type="EMBL" id="PXX77711.1"/>
    </source>
</evidence>
<name>A0A318KIN8_9NEIS</name>
<comment type="similarity">
    <text evidence="1">Belongs to the AB hydrolase superfamily. AB hydrolase 2 family.</text>
</comment>
<sequence length="233" mass="25172">MTTPLLDCVELTTGHGQPRHAVIWLHGLGADGHDFAGIVPELNLPDDLPVRFVFPHAPMIPVTINHGYLLRAWYDILHADGVERTVDQAGIHASRQQIEALIAREAARGVPAERLALVGFSQGGAMAYVTGLSHAQPLAGVAALSTYIPNLADLDALRQPANHATPVFAAHGEFDNVVPLALGQQAVVALRQRQQPISWRTYPMMHAVCEEEISELGGWLTSVLRQADKTATV</sequence>
<evidence type="ECO:0000256" key="2">
    <source>
        <dbReference type="ARBA" id="ARBA00022801"/>
    </source>
</evidence>
<feature type="domain" description="Phospholipase/carboxylesterase/thioesterase" evidence="3">
    <location>
        <begin position="8"/>
        <end position="217"/>
    </location>
</feature>
<dbReference type="RefSeq" id="WP_110391255.1">
    <property type="nucleotide sequence ID" value="NZ_QJKI01000015.1"/>
</dbReference>